<evidence type="ECO:0000313" key="1">
    <source>
        <dbReference type="EMBL" id="MPC46611.1"/>
    </source>
</evidence>
<protein>
    <submittedName>
        <fullName evidence="1">Uncharacterized protein</fullName>
    </submittedName>
</protein>
<accession>A0A5B7FH95</accession>
<reference evidence="1 2" key="1">
    <citation type="submission" date="2019-05" db="EMBL/GenBank/DDBJ databases">
        <title>Another draft genome of Portunus trituberculatus and its Hox gene families provides insights of decapod evolution.</title>
        <authorList>
            <person name="Jeong J.-H."/>
            <person name="Song I."/>
            <person name="Kim S."/>
            <person name="Choi T."/>
            <person name="Kim D."/>
            <person name="Ryu S."/>
            <person name="Kim W."/>
        </authorList>
    </citation>
    <scope>NUCLEOTIDE SEQUENCE [LARGE SCALE GENOMIC DNA]</scope>
    <source>
        <tissue evidence="1">Muscle</tissue>
    </source>
</reference>
<dbReference type="AlphaFoldDB" id="A0A5B7FH95"/>
<name>A0A5B7FH95_PORTR</name>
<keyword evidence="2" id="KW-1185">Reference proteome</keyword>
<sequence length="95" mass="10647">MRLSLLKKDELKGCAAADRLNSGAAVGKSRAFSLAVLCHGGFLFQRGEDFEVLHLFVDAVFRVGNVDSFQLEQPSWVPFLVQDFCSFFQVLSRYV</sequence>
<evidence type="ECO:0000313" key="2">
    <source>
        <dbReference type="Proteomes" id="UP000324222"/>
    </source>
</evidence>
<dbReference type="EMBL" id="VSRR010007293">
    <property type="protein sequence ID" value="MPC46611.1"/>
    <property type="molecule type" value="Genomic_DNA"/>
</dbReference>
<proteinExistence type="predicted"/>
<gene>
    <name evidence="1" type="ORF">E2C01_040334</name>
</gene>
<organism evidence="1 2">
    <name type="scientific">Portunus trituberculatus</name>
    <name type="common">Swimming crab</name>
    <name type="synonym">Neptunus trituberculatus</name>
    <dbReference type="NCBI Taxonomy" id="210409"/>
    <lineage>
        <taxon>Eukaryota</taxon>
        <taxon>Metazoa</taxon>
        <taxon>Ecdysozoa</taxon>
        <taxon>Arthropoda</taxon>
        <taxon>Crustacea</taxon>
        <taxon>Multicrustacea</taxon>
        <taxon>Malacostraca</taxon>
        <taxon>Eumalacostraca</taxon>
        <taxon>Eucarida</taxon>
        <taxon>Decapoda</taxon>
        <taxon>Pleocyemata</taxon>
        <taxon>Brachyura</taxon>
        <taxon>Eubrachyura</taxon>
        <taxon>Portunoidea</taxon>
        <taxon>Portunidae</taxon>
        <taxon>Portuninae</taxon>
        <taxon>Portunus</taxon>
    </lineage>
</organism>
<dbReference type="Proteomes" id="UP000324222">
    <property type="component" value="Unassembled WGS sequence"/>
</dbReference>
<comment type="caution">
    <text evidence="1">The sequence shown here is derived from an EMBL/GenBank/DDBJ whole genome shotgun (WGS) entry which is preliminary data.</text>
</comment>